<evidence type="ECO:0000256" key="4">
    <source>
        <dbReference type="ARBA" id="ARBA00022691"/>
    </source>
</evidence>
<dbReference type="EMBL" id="JAMFMB010000001">
    <property type="protein sequence ID" value="MCL6282169.1"/>
    <property type="molecule type" value="Genomic_DNA"/>
</dbReference>
<dbReference type="PANTHER" id="PTHR43667:SF1">
    <property type="entry name" value="CYCLOPROPANE-FATTY-ACYL-PHOSPHOLIPID SYNTHASE"/>
    <property type="match status" value="1"/>
</dbReference>
<keyword evidence="5" id="KW-0443">Lipid metabolism</keyword>
<organism evidence="7 8">
    <name type="scientific">Ruegeria spongiae</name>
    <dbReference type="NCBI Taxonomy" id="2942209"/>
    <lineage>
        <taxon>Bacteria</taxon>
        <taxon>Pseudomonadati</taxon>
        <taxon>Pseudomonadota</taxon>
        <taxon>Alphaproteobacteria</taxon>
        <taxon>Rhodobacterales</taxon>
        <taxon>Roseobacteraceae</taxon>
        <taxon>Ruegeria</taxon>
    </lineage>
</organism>
<keyword evidence="4" id="KW-0949">S-adenosyl-L-methionine</keyword>
<dbReference type="GO" id="GO:0032259">
    <property type="term" value="P:methylation"/>
    <property type="evidence" value="ECO:0007669"/>
    <property type="project" value="UniProtKB-KW"/>
</dbReference>
<evidence type="ECO:0000256" key="5">
    <source>
        <dbReference type="ARBA" id="ARBA00023098"/>
    </source>
</evidence>
<dbReference type="InterPro" id="IPR029063">
    <property type="entry name" value="SAM-dependent_MTases_sf"/>
</dbReference>
<dbReference type="PANTHER" id="PTHR43667">
    <property type="entry name" value="CYCLOPROPANE-FATTY-ACYL-PHOSPHOLIPID SYNTHASE"/>
    <property type="match status" value="1"/>
</dbReference>
<gene>
    <name evidence="7" type="ORF">M3P21_01385</name>
</gene>
<dbReference type="Pfam" id="PF13649">
    <property type="entry name" value="Methyltransf_25"/>
    <property type="match status" value="1"/>
</dbReference>
<feature type="domain" description="Methyltransferase" evidence="6">
    <location>
        <begin position="51"/>
        <end position="147"/>
    </location>
</feature>
<keyword evidence="2 7" id="KW-0489">Methyltransferase</keyword>
<dbReference type="InterPro" id="IPR041698">
    <property type="entry name" value="Methyltransf_25"/>
</dbReference>
<protein>
    <submittedName>
        <fullName evidence="7">Methyltransferase domain-containing protein</fullName>
    </submittedName>
</protein>
<proteinExistence type="inferred from homology"/>
<comment type="caution">
    <text evidence="7">The sequence shown here is derived from an EMBL/GenBank/DDBJ whole genome shotgun (WGS) entry which is preliminary data.</text>
</comment>
<evidence type="ECO:0000313" key="8">
    <source>
        <dbReference type="Proteomes" id="UP001203880"/>
    </source>
</evidence>
<dbReference type="SUPFAM" id="SSF53335">
    <property type="entry name" value="S-adenosyl-L-methionine-dependent methyltransferases"/>
    <property type="match status" value="1"/>
</dbReference>
<evidence type="ECO:0000256" key="2">
    <source>
        <dbReference type="ARBA" id="ARBA00022603"/>
    </source>
</evidence>
<dbReference type="Gene3D" id="3.40.50.150">
    <property type="entry name" value="Vaccinia Virus protein VP39"/>
    <property type="match status" value="1"/>
</dbReference>
<name>A0ABT0PZR8_9RHOB</name>
<evidence type="ECO:0000259" key="6">
    <source>
        <dbReference type="Pfam" id="PF13649"/>
    </source>
</evidence>
<evidence type="ECO:0000256" key="3">
    <source>
        <dbReference type="ARBA" id="ARBA00022679"/>
    </source>
</evidence>
<dbReference type="CDD" id="cd02440">
    <property type="entry name" value="AdoMet_MTases"/>
    <property type="match status" value="1"/>
</dbReference>
<evidence type="ECO:0000256" key="1">
    <source>
        <dbReference type="ARBA" id="ARBA00010815"/>
    </source>
</evidence>
<evidence type="ECO:0000313" key="7">
    <source>
        <dbReference type="EMBL" id="MCL6282169.1"/>
    </source>
</evidence>
<reference evidence="7" key="1">
    <citation type="submission" date="2022-05" db="EMBL/GenBank/DDBJ databases">
        <authorList>
            <person name="Park J.-S."/>
        </authorList>
    </citation>
    <scope>NUCLEOTIDE SEQUENCE</scope>
    <source>
        <strain evidence="7">2012CJ41-6</strain>
    </source>
</reference>
<dbReference type="GO" id="GO:0008168">
    <property type="term" value="F:methyltransferase activity"/>
    <property type="evidence" value="ECO:0007669"/>
    <property type="project" value="UniProtKB-KW"/>
</dbReference>
<keyword evidence="3" id="KW-0808">Transferase</keyword>
<dbReference type="Proteomes" id="UP001203880">
    <property type="component" value="Unassembled WGS sequence"/>
</dbReference>
<dbReference type="RefSeq" id="WP_249706189.1">
    <property type="nucleotide sequence ID" value="NZ_JAMFMB010000001.1"/>
</dbReference>
<accession>A0ABT0PZR8</accession>
<sequence length="283" mass="29945">MDMPNADQLEYWSTSPSGVKWLTYEDHLDAAMATALDLVLDRAALQPGERVLDIGCGTGASLLAAAGKVGPAGAVLGLDISTPFLDRAQSRADHAGMRNIAVRQADAQVALFDGPPWDVLISRFGVMFFTDPQAAFANLALALRPGGRMCFAAWGGVSDNPWFRLPFEAATRRLGTAPASDPDAPGPMGFQNAGRVTALMQAAGLDAVTCDAVDLLMTPLGTAEEVADLCLRVGPASRVMTHFEGTQADAQAIREDLIARLQPFATPAGLRIPARINLFEARV</sequence>
<dbReference type="InterPro" id="IPR050723">
    <property type="entry name" value="CFA/CMAS"/>
</dbReference>
<keyword evidence="8" id="KW-1185">Reference proteome</keyword>
<comment type="similarity">
    <text evidence="1">Belongs to the CFA/CMAS family.</text>
</comment>